<dbReference type="Proteomes" id="UP000605361">
    <property type="component" value="Unassembled WGS sequence"/>
</dbReference>
<accession>A0A931EZ33</accession>
<dbReference type="RefSeq" id="WP_195896097.1">
    <property type="nucleotide sequence ID" value="NZ_JADOGI010000039.1"/>
</dbReference>
<sequence length="85" mass="9229">MQYESPQDHETSGEPAHRTPYFPPRERPARLTAPRTRIGTLDADHGAAAVVPSDTVSRAGPRPRGTRLTQFGLGLNPRAQPTSSL</sequence>
<feature type="region of interest" description="Disordered" evidence="1">
    <location>
        <begin position="54"/>
        <end position="85"/>
    </location>
</feature>
<evidence type="ECO:0000313" key="2">
    <source>
        <dbReference type="EMBL" id="MBF8187132.1"/>
    </source>
</evidence>
<name>A0A931EZ33_9ACTN</name>
<dbReference type="EMBL" id="JADOGI010000039">
    <property type="protein sequence ID" value="MBF8187132.1"/>
    <property type="molecule type" value="Genomic_DNA"/>
</dbReference>
<keyword evidence="3" id="KW-1185">Reference proteome</keyword>
<evidence type="ECO:0000313" key="3">
    <source>
        <dbReference type="Proteomes" id="UP000605361"/>
    </source>
</evidence>
<proteinExistence type="predicted"/>
<protein>
    <submittedName>
        <fullName evidence="2">Uncharacterized protein</fullName>
    </submittedName>
</protein>
<gene>
    <name evidence="2" type="ORF">ITP53_15575</name>
</gene>
<feature type="region of interest" description="Disordered" evidence="1">
    <location>
        <begin position="1"/>
        <end position="30"/>
    </location>
</feature>
<dbReference type="AlphaFoldDB" id="A0A931EZ33"/>
<organism evidence="2 3">
    <name type="scientific">Nonomuraea cypriaca</name>
    <dbReference type="NCBI Taxonomy" id="1187855"/>
    <lineage>
        <taxon>Bacteria</taxon>
        <taxon>Bacillati</taxon>
        <taxon>Actinomycetota</taxon>
        <taxon>Actinomycetes</taxon>
        <taxon>Streptosporangiales</taxon>
        <taxon>Streptosporangiaceae</taxon>
        <taxon>Nonomuraea</taxon>
    </lineage>
</organism>
<evidence type="ECO:0000256" key="1">
    <source>
        <dbReference type="SAM" id="MobiDB-lite"/>
    </source>
</evidence>
<reference evidence="2" key="1">
    <citation type="submission" date="2020-11" db="EMBL/GenBank/DDBJ databases">
        <title>Whole-genome analyses of Nonomuraea sp. K274.</title>
        <authorList>
            <person name="Veyisoglu A."/>
        </authorList>
    </citation>
    <scope>NUCLEOTIDE SEQUENCE</scope>
    <source>
        <strain evidence="2">K274</strain>
    </source>
</reference>
<feature type="compositionally biased region" description="Basic and acidic residues" evidence="1">
    <location>
        <begin position="1"/>
        <end position="17"/>
    </location>
</feature>
<comment type="caution">
    <text evidence="2">The sequence shown here is derived from an EMBL/GenBank/DDBJ whole genome shotgun (WGS) entry which is preliminary data.</text>
</comment>